<reference evidence="1 2" key="1">
    <citation type="journal article" date="2020" name="Appl. Environ. Microbiol.">
        <title>Genomic Characteristics of a Novel Species of Ammonia-Oxidizing Archaea from the Jiulong River Estuary.</title>
        <authorList>
            <person name="Zou D."/>
            <person name="Wan R."/>
            <person name="Han L."/>
            <person name="Xu M.N."/>
            <person name="Liu Y."/>
            <person name="Liu H."/>
            <person name="Kao S.J."/>
            <person name="Li M."/>
        </authorList>
    </citation>
    <scope>NUCLEOTIDE SEQUENCE [LARGE SCALE GENOMIC DNA]</scope>
    <source>
        <strain evidence="1">W1bin1</strain>
    </source>
</reference>
<name>A0AC60VY32_9ARCH</name>
<evidence type="ECO:0000313" key="1">
    <source>
        <dbReference type="EMBL" id="MBA4452097.1"/>
    </source>
</evidence>
<dbReference type="EMBL" id="JACEMZ010000010">
    <property type="protein sequence ID" value="MBA4452097.1"/>
    <property type="molecule type" value="Genomic_DNA"/>
</dbReference>
<gene>
    <name evidence="1" type="ORF">H2B03_02835</name>
</gene>
<evidence type="ECO:0000313" key="2">
    <source>
        <dbReference type="Proteomes" id="UP000559653"/>
    </source>
</evidence>
<accession>A0AC60VY32</accession>
<dbReference type="Proteomes" id="UP000559653">
    <property type="component" value="Unassembled WGS sequence"/>
</dbReference>
<organism evidence="1 2">
    <name type="scientific">Candidatus Nitrosomaritimum aestuariumsis</name>
    <dbReference type="NCBI Taxonomy" id="3342354"/>
    <lineage>
        <taxon>Archaea</taxon>
        <taxon>Nitrososphaerota</taxon>
        <taxon>Nitrososphaeria</taxon>
        <taxon>Nitrosopumilales</taxon>
        <taxon>Nitrosopumilaceae</taxon>
        <taxon>Candidatus Nitrosomaritimum</taxon>
    </lineage>
</organism>
<sequence length="140" mass="15914">MVFSVIFGSIVMADILQEPDRELNFMRFGEFEATSHNDPIEIIGLQKQYSTSEPIQIQVIVDDSKFACGDLYVTIYTTGKSAVTQSGYFEQCFDDVNRFLPINERFSEIIDTAGQYEIVAEILDQNQKNSITTSEKFTVK</sequence>
<proteinExistence type="predicted"/>
<protein>
    <submittedName>
        <fullName evidence="1">Uncharacterized protein</fullName>
    </submittedName>
</protein>
<comment type="caution">
    <text evidence="1">The sequence shown here is derived from an EMBL/GenBank/DDBJ whole genome shotgun (WGS) entry which is preliminary data.</text>
</comment>